<dbReference type="EMBL" id="HG316454">
    <property type="protein sequence ID" value="CDF87905.1"/>
    <property type="molecule type" value="Genomic_DNA"/>
</dbReference>
<reference evidence="4" key="1">
    <citation type="journal article" date="2013" name="Genome Announc.">
        <title>Genome sequence of the food spoilage yeast Zygosaccharomyces bailii CLIB 213(T).</title>
        <authorList>
            <person name="Galeote V."/>
            <person name="Bigey F."/>
            <person name="Devillers H."/>
            <person name="Neuveglise C."/>
            <person name="Dequin S."/>
        </authorList>
    </citation>
    <scope>NUCLEOTIDE SEQUENCE [LARGE SCALE GENOMIC DNA]</scope>
    <source>
        <strain evidence="4">CLIB 213 / ATCC 58445 / CBS 680 / CCRC 21525 / NBRC 1098 / NCYC 1416 / NRRL Y-2227</strain>
    </source>
</reference>
<sequence length="382" mass="44220">MKSITRIAVFKNSGLRFQSSNSNGGHLMRRLQDLKDQSTVDTNDPLVKITQLNESDFVNDWATEEDKLNADKVLEIIDAQKQAAKTNQGISSLKREENGSDTASQAQREAIQYINKMPSITFREKLETAQNRAIRYKLRQGKINQAKDDNEQLHFKELYGERFTPIGSFEKLESLADRRIEESMKQGGFKDLEKVRGKPTKLPKPNPYLSTTEHYLNNILVKQNIVPPWIENQSRVNQNVTELRSDLLRGFEGELATFLRKFKLVNASSDLKLVSSSIASSYGSVEEFIQYRFDNWKLKQKPTVDTRIDVINSALRTYNLQAPLPAQKLYLLPEKEFQRVRDEANLRRVVDEEVQNLKHRQYEAKQNVETTILSFRGLFKFW</sequence>
<evidence type="ECO:0000256" key="1">
    <source>
        <dbReference type="SAM" id="MobiDB-lite"/>
    </source>
</evidence>
<dbReference type="InterPro" id="IPR018961">
    <property type="entry name" value="DnaJ_homolog_subfam-C_membr-28"/>
</dbReference>
<evidence type="ECO:0000259" key="2">
    <source>
        <dbReference type="Pfam" id="PF09350"/>
    </source>
</evidence>
<dbReference type="PANTHER" id="PTHR39394:SF1">
    <property type="entry name" value="DNAJ HOMOLOGUE SUBFAMILY C MEMBER 28 CONSERVED DOMAIN-CONTAINING PROTEIN"/>
    <property type="match status" value="1"/>
</dbReference>
<dbReference type="AlphaFoldDB" id="A0A8J2T650"/>
<feature type="domain" description="DnaJ homologue subfamily C member 28 conserved" evidence="2">
    <location>
        <begin position="175"/>
        <end position="244"/>
    </location>
</feature>
<proteinExistence type="predicted"/>
<accession>A0A8J2T650</accession>
<evidence type="ECO:0000313" key="3">
    <source>
        <dbReference type="EMBL" id="CDF87905.1"/>
    </source>
</evidence>
<organism evidence="3 4">
    <name type="scientific">Zygosaccharomyces bailii (strain CLIB 213 / ATCC 58445 / CBS 680 / BCRC 21525 / NBRC 1098 / NCYC 1416 / NRRL Y-2227)</name>
    <dbReference type="NCBI Taxonomy" id="1333698"/>
    <lineage>
        <taxon>Eukaryota</taxon>
        <taxon>Fungi</taxon>
        <taxon>Dikarya</taxon>
        <taxon>Ascomycota</taxon>
        <taxon>Saccharomycotina</taxon>
        <taxon>Saccharomycetes</taxon>
        <taxon>Saccharomycetales</taxon>
        <taxon>Saccharomycetaceae</taxon>
        <taxon>Zygosaccharomyces</taxon>
    </lineage>
</organism>
<gene>
    <name evidence="3" type="ORF">BN860_17128g</name>
</gene>
<dbReference type="PANTHER" id="PTHR39394">
    <property type="entry name" value="YALI0E31793P"/>
    <property type="match status" value="1"/>
</dbReference>
<keyword evidence="4" id="KW-1185">Reference proteome</keyword>
<dbReference type="Proteomes" id="UP000019375">
    <property type="component" value="Unassembled WGS sequence"/>
</dbReference>
<dbReference type="OrthoDB" id="1922282at2759"/>
<name>A0A8J2T650_ZYGB2</name>
<protein>
    <submittedName>
        <fullName evidence="3">BN860_17128g1_1</fullName>
    </submittedName>
</protein>
<dbReference type="Pfam" id="PF09350">
    <property type="entry name" value="DJC28_CD"/>
    <property type="match status" value="1"/>
</dbReference>
<feature type="region of interest" description="Disordered" evidence="1">
    <location>
        <begin position="85"/>
        <end position="105"/>
    </location>
</feature>
<evidence type="ECO:0000313" key="4">
    <source>
        <dbReference type="Proteomes" id="UP000019375"/>
    </source>
</evidence>